<name>A0A2A6CEZ8_PRIPA</name>
<evidence type="ECO:0000313" key="2">
    <source>
        <dbReference type="Proteomes" id="UP000005239"/>
    </source>
</evidence>
<reference evidence="2" key="1">
    <citation type="journal article" date="2008" name="Nat. Genet.">
        <title>The Pristionchus pacificus genome provides a unique perspective on nematode lifestyle and parasitism.</title>
        <authorList>
            <person name="Dieterich C."/>
            <person name="Clifton S.W."/>
            <person name="Schuster L.N."/>
            <person name="Chinwalla A."/>
            <person name="Delehaunty K."/>
            <person name="Dinkelacker I."/>
            <person name="Fulton L."/>
            <person name="Fulton R."/>
            <person name="Godfrey J."/>
            <person name="Minx P."/>
            <person name="Mitreva M."/>
            <person name="Roeseler W."/>
            <person name="Tian H."/>
            <person name="Witte H."/>
            <person name="Yang S.P."/>
            <person name="Wilson R.K."/>
            <person name="Sommer R.J."/>
        </authorList>
    </citation>
    <scope>NUCLEOTIDE SEQUENCE [LARGE SCALE GENOMIC DNA]</scope>
    <source>
        <strain evidence="2">PS312</strain>
    </source>
</reference>
<proteinExistence type="predicted"/>
<dbReference type="AlphaFoldDB" id="A0A2A6CEZ8"/>
<organism evidence="1 2">
    <name type="scientific">Pristionchus pacificus</name>
    <name type="common">Parasitic nematode worm</name>
    <dbReference type="NCBI Taxonomy" id="54126"/>
    <lineage>
        <taxon>Eukaryota</taxon>
        <taxon>Metazoa</taxon>
        <taxon>Ecdysozoa</taxon>
        <taxon>Nematoda</taxon>
        <taxon>Chromadorea</taxon>
        <taxon>Rhabditida</taxon>
        <taxon>Rhabditina</taxon>
        <taxon>Diplogasteromorpha</taxon>
        <taxon>Diplogasteroidea</taxon>
        <taxon>Neodiplogasteridae</taxon>
        <taxon>Pristionchus</taxon>
    </lineage>
</organism>
<accession>A0A8R1UR37</accession>
<sequence>MFPFLHFVVALAGQRNERRLIIHSKFIRCENTHGCYGFAGGNGGAGPRYKKSRREPIHTTYSIPAMLTVILLLSAIPAVAAVEAKNETSLAVRGTSSLAHIRAKRQFGGFGGGCCAPIIMPPICCGGGIGIGIPPPMFGIGMMGGGFGGGFGGMGSCCGCCMPVCMPMCMGRGCGCGGGFGGGFGFGRKKRETVLKRNPPALRLTYV</sequence>
<reference evidence="1" key="2">
    <citation type="submission" date="2022-06" db="UniProtKB">
        <authorList>
            <consortium name="EnsemblMetazoa"/>
        </authorList>
    </citation>
    <scope>IDENTIFICATION</scope>
    <source>
        <strain evidence="1">PS312</strain>
    </source>
</reference>
<dbReference type="Proteomes" id="UP000005239">
    <property type="component" value="Unassembled WGS sequence"/>
</dbReference>
<keyword evidence="2" id="KW-1185">Reference proteome</keyword>
<evidence type="ECO:0000313" key="1">
    <source>
        <dbReference type="EnsemblMetazoa" id="PPA38407.1"/>
    </source>
</evidence>
<protein>
    <submittedName>
        <fullName evidence="1">Uncharacterized protein</fullName>
    </submittedName>
</protein>
<gene>
    <name evidence="1" type="primary">WBGene00276776</name>
</gene>
<accession>A0A2A6CEZ8</accession>
<dbReference type="EnsemblMetazoa" id="PPA38407.1">
    <property type="protein sequence ID" value="PPA38407.1"/>
    <property type="gene ID" value="WBGene00276776"/>
</dbReference>